<evidence type="ECO:0000313" key="3">
    <source>
        <dbReference type="Proteomes" id="UP000008312"/>
    </source>
</evidence>
<keyword evidence="1" id="KW-0472">Membrane</keyword>
<dbReference type="AlphaFoldDB" id="D8M8E0"/>
<feature type="transmembrane region" description="Helical" evidence="1">
    <location>
        <begin position="32"/>
        <end position="55"/>
    </location>
</feature>
<feature type="transmembrane region" description="Helical" evidence="1">
    <location>
        <begin position="108"/>
        <end position="132"/>
    </location>
</feature>
<protein>
    <submittedName>
        <fullName evidence="2">Uncharacterized protein</fullName>
    </submittedName>
</protein>
<organism evidence="2">
    <name type="scientific">Blastocystis hominis</name>
    <dbReference type="NCBI Taxonomy" id="12968"/>
    <lineage>
        <taxon>Eukaryota</taxon>
        <taxon>Sar</taxon>
        <taxon>Stramenopiles</taxon>
        <taxon>Bigyra</taxon>
        <taxon>Opalozoa</taxon>
        <taxon>Opalinata</taxon>
        <taxon>Blastocystidae</taxon>
        <taxon>Blastocystis</taxon>
    </lineage>
</organism>
<keyword evidence="3" id="KW-1185">Reference proteome</keyword>
<reference evidence="2" key="1">
    <citation type="submission" date="2010-02" db="EMBL/GenBank/DDBJ databases">
        <title>Sequencing and annotation of the Blastocystis hominis genome.</title>
        <authorList>
            <person name="Wincker P."/>
        </authorList>
    </citation>
    <scope>NUCLEOTIDE SEQUENCE</scope>
    <source>
        <strain evidence="2">Singapore isolate B</strain>
    </source>
</reference>
<evidence type="ECO:0000313" key="2">
    <source>
        <dbReference type="EMBL" id="CBK24329.2"/>
    </source>
</evidence>
<dbReference type="OrthoDB" id="10530442at2759"/>
<keyword evidence="1" id="KW-1133">Transmembrane helix</keyword>
<dbReference type="GeneID" id="24921125"/>
<proteinExistence type="predicted"/>
<evidence type="ECO:0000256" key="1">
    <source>
        <dbReference type="SAM" id="Phobius"/>
    </source>
</evidence>
<dbReference type="RefSeq" id="XP_012898377.1">
    <property type="nucleotide sequence ID" value="XM_013042923.1"/>
</dbReference>
<sequence>MLTFNAVLNLCFPLSFLWICFQRLKFKLSYPGALWIFCNCILAVTLFFVMVGFTFRNFRNNVVWKRISAINTFSFLLLLGLQLSLMIMGSVKFAAWSHQPVHAFHSVYLVYFILNWCSFAAIVIVTSICILVERHQRHRSLALLSDPSASSSSSSSSSCCCSSCCDCCCPCCPCCPCCGSSGPNSGDVAGSPQRECCGRCHRCCLGRELDTQRQRINNSCCCDGCCPCCIDCCIDCCGEQAVALPENLADSDVVLVAPNHRVIYAPDPDAPVTLSNDQPVPIAELAGVGSADRHFVPAVFYSDVAATTPNSKTPLYLVPSDIPNQQTLFASTMAPVVPLNQVNTANPSLPYVMIDGVRYVMRQPTN</sequence>
<dbReference type="Proteomes" id="UP000008312">
    <property type="component" value="Unassembled WGS sequence"/>
</dbReference>
<dbReference type="EMBL" id="FN668683">
    <property type="protein sequence ID" value="CBK24329.2"/>
    <property type="molecule type" value="Genomic_DNA"/>
</dbReference>
<gene>
    <name evidence="2" type="ORF">GSBLH_T00004080001</name>
</gene>
<keyword evidence="1" id="KW-0812">Transmembrane</keyword>
<feature type="transmembrane region" description="Helical" evidence="1">
    <location>
        <begin position="67"/>
        <end position="88"/>
    </location>
</feature>
<accession>D8M8E0</accession>
<dbReference type="InParanoid" id="D8M8E0"/>
<name>D8M8E0_BLAHO</name>